<organism evidence="2 3">
    <name type="scientific">Burkholderia paludis</name>
    <dbReference type="NCBI Taxonomy" id="1506587"/>
    <lineage>
        <taxon>Bacteria</taxon>
        <taxon>Pseudomonadati</taxon>
        <taxon>Pseudomonadota</taxon>
        <taxon>Betaproteobacteria</taxon>
        <taxon>Burkholderiales</taxon>
        <taxon>Burkholderiaceae</taxon>
        <taxon>Burkholderia</taxon>
        <taxon>Burkholderia cepacia complex</taxon>
    </lineage>
</organism>
<dbReference type="Gene3D" id="3.30.460.10">
    <property type="entry name" value="Beta Polymerase, domain 2"/>
    <property type="match status" value="1"/>
</dbReference>
<name>A0A6P2JBL9_9BURK</name>
<keyword evidence="3" id="KW-1185">Reference proteome</keyword>
<evidence type="ECO:0000259" key="1">
    <source>
        <dbReference type="Pfam" id="PF18765"/>
    </source>
</evidence>
<dbReference type="InterPro" id="IPR041633">
    <property type="entry name" value="Polbeta"/>
</dbReference>
<dbReference type="CDD" id="cd05403">
    <property type="entry name" value="NT_KNTase_like"/>
    <property type="match status" value="1"/>
</dbReference>
<accession>A0A6P2JBL9</accession>
<sequence length="230" mass="26270">MSILTLALYGSRARADQNPDSDVDLFAITSETDYRMIVRNNINIACYPRDLAHTRAENGDLYMLHIVRESKDLFDYTGELPKLRDKFTFKPSYESEIQLASDLAWFILDAERIFRNYTLFNRRIAWCVRTILIALSAEARTPVFSARQLSKLTGSLETVILIENKDSDQYDPITTKYLNNFLNTFGRPRPIFTEPSTLDGYAAHFVRSNNVMGIKTISALRVNSVGNGYS</sequence>
<dbReference type="RefSeq" id="WP_152603271.1">
    <property type="nucleotide sequence ID" value="NZ_CABVQD010000004.1"/>
</dbReference>
<reference evidence="2 3" key="1">
    <citation type="submission" date="2019-09" db="EMBL/GenBank/DDBJ databases">
        <authorList>
            <person name="Depoorter E."/>
        </authorList>
    </citation>
    <scope>NUCLEOTIDE SEQUENCE [LARGE SCALE GENOMIC DNA]</scope>
    <source>
        <strain evidence="2">LMG 30113</strain>
    </source>
</reference>
<dbReference type="Pfam" id="PF18765">
    <property type="entry name" value="Polbeta"/>
    <property type="match status" value="1"/>
</dbReference>
<dbReference type="EMBL" id="CABVQD010000004">
    <property type="protein sequence ID" value="VWB41250.1"/>
    <property type="molecule type" value="Genomic_DNA"/>
</dbReference>
<dbReference type="Proteomes" id="UP000494330">
    <property type="component" value="Unassembled WGS sequence"/>
</dbReference>
<dbReference type="AlphaFoldDB" id="A0A6P2JBL9"/>
<feature type="domain" description="Polymerase beta nucleotidyltransferase" evidence="1">
    <location>
        <begin position="3"/>
        <end position="75"/>
    </location>
</feature>
<proteinExistence type="predicted"/>
<dbReference type="InterPro" id="IPR043519">
    <property type="entry name" value="NT_sf"/>
</dbReference>
<dbReference type="SUPFAM" id="SSF81301">
    <property type="entry name" value="Nucleotidyltransferase"/>
    <property type="match status" value="1"/>
</dbReference>
<gene>
    <name evidence="2" type="ORF">BPA30113_01708</name>
</gene>
<evidence type="ECO:0000313" key="3">
    <source>
        <dbReference type="Proteomes" id="UP000494330"/>
    </source>
</evidence>
<evidence type="ECO:0000313" key="2">
    <source>
        <dbReference type="EMBL" id="VWB41250.1"/>
    </source>
</evidence>
<protein>
    <recommendedName>
        <fullName evidence="1">Polymerase beta nucleotidyltransferase domain-containing protein</fullName>
    </recommendedName>
</protein>